<feature type="domain" description="PilZ" evidence="1">
    <location>
        <begin position="12"/>
        <end position="125"/>
    </location>
</feature>
<evidence type="ECO:0000259" key="2">
    <source>
        <dbReference type="Pfam" id="PF21926"/>
    </source>
</evidence>
<dbReference type="EMBL" id="FWZT01000006">
    <property type="protein sequence ID" value="SMF16703.1"/>
    <property type="molecule type" value="Genomic_DNA"/>
</dbReference>
<feature type="domain" description="N-acyl amino acid synthase FeeM catalytic core" evidence="2">
    <location>
        <begin position="166"/>
        <end position="306"/>
    </location>
</feature>
<dbReference type="InterPro" id="IPR009875">
    <property type="entry name" value="PilZ_domain"/>
</dbReference>
<dbReference type="Pfam" id="PF07238">
    <property type="entry name" value="PilZ"/>
    <property type="match status" value="1"/>
</dbReference>
<dbReference type="Pfam" id="PF21926">
    <property type="entry name" value="FeeM"/>
    <property type="match status" value="1"/>
</dbReference>
<organism evidence="3 4">
    <name type="scientific">Pseudobacteriovorax antillogorgiicola</name>
    <dbReference type="NCBI Taxonomy" id="1513793"/>
    <lineage>
        <taxon>Bacteria</taxon>
        <taxon>Pseudomonadati</taxon>
        <taxon>Bdellovibrionota</taxon>
        <taxon>Oligoflexia</taxon>
        <taxon>Oligoflexales</taxon>
        <taxon>Pseudobacteriovoracaceae</taxon>
        <taxon>Pseudobacteriovorax</taxon>
    </lineage>
</organism>
<dbReference type="SUPFAM" id="SSF55729">
    <property type="entry name" value="Acyl-CoA N-acyltransferases (Nat)"/>
    <property type="match status" value="1"/>
</dbReference>
<dbReference type="STRING" id="1513793.SAMN06296036_10659"/>
<accession>A0A1Y6BKZ7</accession>
<dbReference type="GO" id="GO:0035438">
    <property type="term" value="F:cyclic-di-GMP binding"/>
    <property type="evidence" value="ECO:0007669"/>
    <property type="project" value="InterPro"/>
</dbReference>
<dbReference type="Proteomes" id="UP000192907">
    <property type="component" value="Unassembled WGS sequence"/>
</dbReference>
<name>A0A1Y6BKZ7_9BACT</name>
<dbReference type="Gene3D" id="3.40.630.30">
    <property type="match status" value="1"/>
</dbReference>
<evidence type="ECO:0000313" key="3">
    <source>
        <dbReference type="EMBL" id="SMF16703.1"/>
    </source>
</evidence>
<dbReference type="Gene3D" id="2.40.10.220">
    <property type="entry name" value="predicted glycosyltransferase like domains"/>
    <property type="match status" value="1"/>
</dbReference>
<reference evidence="4" key="1">
    <citation type="submission" date="2017-04" db="EMBL/GenBank/DDBJ databases">
        <authorList>
            <person name="Varghese N."/>
            <person name="Submissions S."/>
        </authorList>
    </citation>
    <scope>NUCLEOTIDE SEQUENCE [LARGE SCALE GENOMIC DNA]</scope>
    <source>
        <strain evidence="4">RKEM611</strain>
    </source>
</reference>
<dbReference type="InterPro" id="IPR054597">
    <property type="entry name" value="FeeM_cat"/>
</dbReference>
<keyword evidence="4" id="KW-1185">Reference proteome</keyword>
<protein>
    <submittedName>
        <fullName evidence="3">PilZ domain-containing protein</fullName>
    </submittedName>
</protein>
<gene>
    <name evidence="3" type="ORF">SAMN06296036_10659</name>
</gene>
<evidence type="ECO:0000313" key="4">
    <source>
        <dbReference type="Proteomes" id="UP000192907"/>
    </source>
</evidence>
<dbReference type="InterPro" id="IPR016181">
    <property type="entry name" value="Acyl_CoA_acyltransferase"/>
</dbReference>
<proteinExistence type="predicted"/>
<sequence length="375" mass="43225">MGRARPVGVVVQNRKHSRWECDANFLPTGASKLPNKVEDKVYFRVHEVSKSGLTLLTSLRNEEALQPGMRLELHLNIPTVSNFNLIIEVIHTRSIQIDNRDQLNVGVKILNSSKRLERSIAQYLVQFSSDATLKALKEEKLIPKSIAEAVNYTTVKSEGDYQEVLNVRWQAYKSANKVDVGDPNSMRCKYDKWDRIIIAKHQGKVVSSCLLIFPGPGDQLEIEEDMNRSLDDFIPDRTKICEFTRLSALPDYRGSDLLHGMFREVARTCLAEGRDITFGSADERMAKVYEGIGYRKTGIEFYMERYKGIKHYSMIGNIRESVLSGKKVKAHYWPFLWKPLAKYLDRNHRSEISFSNRLHLWVYKAIMPILKRLRS</sequence>
<dbReference type="AlphaFoldDB" id="A0A1Y6BKZ7"/>
<evidence type="ECO:0000259" key="1">
    <source>
        <dbReference type="Pfam" id="PF07238"/>
    </source>
</evidence>
<dbReference type="RefSeq" id="WP_132318022.1">
    <property type="nucleotide sequence ID" value="NZ_FWZT01000006.1"/>
</dbReference>